<dbReference type="AlphaFoldDB" id="A0A212JSE6"/>
<protein>
    <submittedName>
        <fullName evidence="1">Uncharacterized protein</fullName>
    </submittedName>
</protein>
<accession>A0A212JSE6</accession>
<name>A0A212JSE6_9BACT</name>
<reference evidence="1" key="1">
    <citation type="submission" date="2016-04" db="EMBL/GenBank/DDBJ databases">
        <authorList>
            <person name="Evans L.H."/>
            <person name="Alamgir A."/>
            <person name="Owens N."/>
            <person name="Weber N.D."/>
            <person name="Virtaneva K."/>
            <person name="Barbian K."/>
            <person name="Babar A."/>
            <person name="Rosenke K."/>
        </authorList>
    </citation>
    <scope>NUCLEOTIDE SEQUENCE</scope>
    <source>
        <strain evidence="1">92-2</strain>
    </source>
</reference>
<dbReference type="EMBL" id="FLUP01000001">
    <property type="protein sequence ID" value="SBW02370.1"/>
    <property type="molecule type" value="Genomic_DNA"/>
</dbReference>
<organism evidence="1">
    <name type="scientific">uncultured Desulfovibrio sp</name>
    <dbReference type="NCBI Taxonomy" id="167968"/>
    <lineage>
        <taxon>Bacteria</taxon>
        <taxon>Pseudomonadati</taxon>
        <taxon>Thermodesulfobacteriota</taxon>
        <taxon>Desulfovibrionia</taxon>
        <taxon>Desulfovibrionales</taxon>
        <taxon>Desulfovibrionaceae</taxon>
        <taxon>Desulfovibrio</taxon>
        <taxon>environmental samples</taxon>
    </lineage>
</organism>
<sequence length="64" mass="7518">MLVFLGGKVNVGYHYLTKNKELKPSRVSALYFLALTKWKFEKIPFKALTMFYWGLLQDLSSLWS</sequence>
<gene>
    <name evidence="1" type="ORF">KM92DES2_11649</name>
</gene>
<proteinExistence type="predicted"/>
<evidence type="ECO:0000313" key="1">
    <source>
        <dbReference type="EMBL" id="SBW02370.1"/>
    </source>
</evidence>